<dbReference type="Proteomes" id="UP000093122">
    <property type="component" value="Unassembled WGS sequence"/>
</dbReference>
<dbReference type="RefSeq" id="WP_000037459.1">
    <property type="nucleotide sequence ID" value="NZ_AP018935.1"/>
</dbReference>
<keyword evidence="1" id="KW-0812">Transmembrane</keyword>
<gene>
    <name evidence="4" type="ORF">AX245_07940</name>
    <name evidence="3" type="ORF">QP229_06350</name>
    <name evidence="2" type="ORF">WA45_06640</name>
</gene>
<evidence type="ECO:0000313" key="6">
    <source>
        <dbReference type="Proteomes" id="UP000093122"/>
    </source>
</evidence>
<dbReference type="EMBL" id="MAWT01000011">
    <property type="protein sequence ID" value="OCM72003.1"/>
    <property type="molecule type" value="Genomic_DNA"/>
</dbReference>
<keyword evidence="1" id="KW-1133">Transmembrane helix</keyword>
<dbReference type="GeneID" id="66886297"/>
<dbReference type="KEGG" id="sagg:EN73_07065"/>
<name>A0A0E1EP37_STRAG</name>
<keyword evidence="1" id="KW-0472">Membrane</keyword>
<dbReference type="InterPro" id="IPR013783">
    <property type="entry name" value="Ig-like_fold"/>
</dbReference>
<evidence type="ECO:0000313" key="3">
    <source>
        <dbReference type="EMBL" id="MDK6899611.1"/>
    </source>
</evidence>
<dbReference type="PROSITE" id="PS51257">
    <property type="entry name" value="PROKAR_LIPOPROTEIN"/>
    <property type="match status" value="1"/>
</dbReference>
<accession>A0A0E1EP37</accession>
<feature type="transmembrane region" description="Helical" evidence="1">
    <location>
        <begin position="552"/>
        <end position="574"/>
    </location>
</feature>
<dbReference type="KEGG" id="sage:EN72_07865"/>
<dbReference type="OMA" id="FMNITAN"/>
<dbReference type="Gene3D" id="2.60.40.10">
    <property type="entry name" value="Immunoglobulins"/>
    <property type="match status" value="1"/>
</dbReference>
<evidence type="ECO:0000313" key="5">
    <source>
        <dbReference type="Proteomes" id="UP000035174"/>
    </source>
</evidence>
<evidence type="ECO:0000313" key="2">
    <source>
        <dbReference type="EMBL" id="KLJ28825.1"/>
    </source>
</evidence>
<evidence type="ECO:0000256" key="1">
    <source>
        <dbReference type="SAM" id="Phobius"/>
    </source>
</evidence>
<reference evidence="4 6" key="2">
    <citation type="journal article" date="2016" name="Sci. Rep.">
        <title>Serotype IV Streptococcus agalactiae ST-452 has arisen from large genomic recombination events between CC23 and the hypervirulent CC17 lineages.</title>
        <authorList>
            <person name="Campisi E."/>
            <person name="Rinaudo C.D."/>
            <person name="Donati C."/>
            <person name="Barucco M."/>
            <person name="Torricelli G."/>
            <person name="Edwards M.S."/>
            <person name="Baker C.J."/>
            <person name="Margarit I."/>
            <person name="Rosini R."/>
        </authorList>
    </citation>
    <scope>NUCLEOTIDE SEQUENCE [LARGE SCALE GENOMIC DNA]</scope>
    <source>
        <strain evidence="4 6">CZ-PW-140</strain>
    </source>
</reference>
<sequence length="577" mass="66657">MSKKHIFICLFFMLFLVGCQNNKKVKTDKKVDITAYYYHNNTPQYSVQINAIHLQTALDKVRTGEFESKDFTHYTFDSIKRKYQVSGKKVLMDNNYRFGSGIKNTRQDAIAIVRLLLEKNKDYLIYMNGLEEPSVLYNPENKRYKFTNNKGKAIGNIPVGLTAFENSAETQEYVLKNIQKNETIYLGNTRVDNPRVTVNNKKRDTIGVEYGKRITYRIPIYSKQLTVRVSPNFVVDSTNYNYRLSQAPIIAEEGKEGRLYPIDSSISVDGDKIVLNSSGDETEQKELLQNSLYKLHSIDKLDFDLTNADIKELEITGHVASKRDYNLSVAQEKKGVIETKRSLISVDNQKQDQGIFVEDSKGYIKTPSLSSYGINFAMYDDNQNRLLQGSEYILGRLNADKKVSLYQPNGFWINTQKTIKSLNKEYLNQNAYHIRGNNIIGIDGYSNDIDLNPRLWAYNYKKQVKSNQSLFKLRGLSNKYKYFLIQTKSPKGYLQSNKPFYFTVNKDSVSKAQFGNYNINGYIMDMQYNKQEYNALANTPKGQKTKKTFKPMTLVILFAVALFIFYITAIRFVFKRM</sequence>
<dbReference type="EMBL" id="LCVB01000030">
    <property type="protein sequence ID" value="KLJ28825.1"/>
    <property type="molecule type" value="Genomic_DNA"/>
</dbReference>
<proteinExistence type="predicted"/>
<dbReference type="Proteomes" id="UP000035174">
    <property type="component" value="Unassembled WGS sequence"/>
</dbReference>
<dbReference type="Proteomes" id="UP001230629">
    <property type="component" value="Unassembled WGS sequence"/>
</dbReference>
<reference evidence="2 5" key="1">
    <citation type="journal article" date="2015" name="PLoS ONE">
        <title>Genomic analysis reveals the molecular basis for capsule loss in the group B streptococcus population.</title>
        <authorList>
            <consortium name="DEVANI Consortium"/>
            <person name="Rosini R."/>
            <person name="Campisi E."/>
            <person name="De Chiara M."/>
            <person name="Tettelin H."/>
            <person name="Rinaudo D."/>
            <person name="Toniolo C."/>
            <person name="Metruccio M."/>
            <person name="Guidotti S."/>
            <person name="Sorensen U.B."/>
            <person name="Kilian M."/>
            <person name="Ramirez M."/>
            <person name="Janulczyk R."/>
            <person name="Donati C."/>
            <person name="Grandi G."/>
            <person name="Margarit I."/>
        </authorList>
    </citation>
    <scope>NUCLEOTIDE SEQUENCE [LARGE SCALE GENOMIC DNA]</scope>
    <source>
        <strain evidence="2 5">ES-PW-063</strain>
    </source>
</reference>
<dbReference type="EMBL" id="JASOIH010000005">
    <property type="protein sequence ID" value="MDK6899611.1"/>
    <property type="molecule type" value="Genomic_DNA"/>
</dbReference>
<dbReference type="AlphaFoldDB" id="A0A0E1EP37"/>
<reference evidence="3" key="3">
    <citation type="submission" date="2023-05" db="EMBL/GenBank/DDBJ databases">
        <title>Cataloging the Phylogenetic Diversity of Human Bladder Bacteria.</title>
        <authorList>
            <person name="Du J."/>
        </authorList>
    </citation>
    <scope>NUCLEOTIDE SEQUENCE</scope>
    <source>
        <strain evidence="3">UMB8703</strain>
    </source>
</reference>
<evidence type="ECO:0000313" key="4">
    <source>
        <dbReference type="EMBL" id="OCM72003.1"/>
    </source>
</evidence>
<comment type="caution">
    <text evidence="4">The sequence shown here is derived from an EMBL/GenBank/DDBJ whole genome shotgun (WGS) entry which is preliminary data.</text>
</comment>
<organism evidence="4 6">
    <name type="scientific">Streptococcus agalactiae</name>
    <dbReference type="NCBI Taxonomy" id="1311"/>
    <lineage>
        <taxon>Bacteria</taxon>
        <taxon>Bacillati</taxon>
        <taxon>Bacillota</taxon>
        <taxon>Bacilli</taxon>
        <taxon>Lactobacillales</taxon>
        <taxon>Streptococcaceae</taxon>
        <taxon>Streptococcus</taxon>
    </lineage>
</organism>
<protein>
    <submittedName>
        <fullName evidence="3">SpaA isopeptide-forming pilin-related protein</fullName>
    </submittedName>
    <submittedName>
        <fullName evidence="4">Surface protein</fullName>
    </submittedName>
</protein>